<dbReference type="PROSITE" id="PS50011">
    <property type="entry name" value="PROTEIN_KINASE_DOM"/>
    <property type="match status" value="1"/>
</dbReference>
<dbReference type="InterPro" id="IPR008271">
    <property type="entry name" value="Ser/Thr_kinase_AS"/>
</dbReference>
<dbReference type="OrthoDB" id="1412603at2759"/>
<dbReference type="InterPro" id="IPR001245">
    <property type="entry name" value="Ser-Thr/Tyr_kinase_cat_dom"/>
</dbReference>
<dbReference type="EMBL" id="JAKOGI010000059">
    <property type="protein sequence ID" value="KAJ8446127.1"/>
    <property type="molecule type" value="Genomic_DNA"/>
</dbReference>
<dbReference type="GO" id="GO:0016020">
    <property type="term" value="C:membrane"/>
    <property type="evidence" value="ECO:0007669"/>
    <property type="project" value="TreeGrafter"/>
</dbReference>
<dbReference type="InterPro" id="IPR051564">
    <property type="entry name" value="LRR_receptor-like_kinase"/>
</dbReference>
<feature type="domain" description="Protein kinase" evidence="1">
    <location>
        <begin position="1"/>
        <end position="165"/>
    </location>
</feature>
<dbReference type="GO" id="GO:0005524">
    <property type="term" value="F:ATP binding"/>
    <property type="evidence" value="ECO:0007669"/>
    <property type="project" value="InterPro"/>
</dbReference>
<proteinExistence type="predicted"/>
<organism evidence="2 3">
    <name type="scientific">Carnegiea gigantea</name>
    <dbReference type="NCBI Taxonomy" id="171969"/>
    <lineage>
        <taxon>Eukaryota</taxon>
        <taxon>Viridiplantae</taxon>
        <taxon>Streptophyta</taxon>
        <taxon>Embryophyta</taxon>
        <taxon>Tracheophyta</taxon>
        <taxon>Spermatophyta</taxon>
        <taxon>Magnoliopsida</taxon>
        <taxon>eudicotyledons</taxon>
        <taxon>Gunneridae</taxon>
        <taxon>Pentapetalae</taxon>
        <taxon>Caryophyllales</taxon>
        <taxon>Cactineae</taxon>
        <taxon>Cactaceae</taxon>
        <taxon>Cactoideae</taxon>
        <taxon>Echinocereeae</taxon>
        <taxon>Carnegiea</taxon>
    </lineage>
</organism>
<dbReference type="GO" id="GO:0004672">
    <property type="term" value="F:protein kinase activity"/>
    <property type="evidence" value="ECO:0007669"/>
    <property type="project" value="InterPro"/>
</dbReference>
<evidence type="ECO:0000313" key="3">
    <source>
        <dbReference type="Proteomes" id="UP001153076"/>
    </source>
</evidence>
<evidence type="ECO:0000313" key="2">
    <source>
        <dbReference type="EMBL" id="KAJ8446127.1"/>
    </source>
</evidence>
<dbReference type="Proteomes" id="UP001153076">
    <property type="component" value="Unassembled WGS sequence"/>
</dbReference>
<dbReference type="PROSITE" id="PS00108">
    <property type="entry name" value="PROTEIN_KINASE_ST"/>
    <property type="match status" value="1"/>
</dbReference>
<dbReference type="InterPro" id="IPR000719">
    <property type="entry name" value="Prot_kinase_dom"/>
</dbReference>
<keyword evidence="3" id="KW-1185">Reference proteome</keyword>
<dbReference type="InterPro" id="IPR011009">
    <property type="entry name" value="Kinase-like_dom_sf"/>
</dbReference>
<dbReference type="SUPFAM" id="SSF56112">
    <property type="entry name" value="Protein kinase-like (PK-like)"/>
    <property type="match status" value="1"/>
</dbReference>
<comment type="caution">
    <text evidence="2">The sequence shown here is derived from an EMBL/GenBank/DDBJ whole genome shotgun (WGS) entry which is preliminary data.</text>
</comment>
<evidence type="ECO:0000259" key="1">
    <source>
        <dbReference type="PROSITE" id="PS50011"/>
    </source>
</evidence>
<dbReference type="PANTHER" id="PTHR48055">
    <property type="entry name" value="LEUCINE-RICH REPEAT RECEPTOR PROTEIN KINASE EMS1"/>
    <property type="match status" value="1"/>
</dbReference>
<dbReference type="AlphaFoldDB" id="A0A9Q1QKW7"/>
<sequence length="165" mass="19099">MTNSSLDKWIHASDHHLSFTQRLSIMIDVALAIEYLHHGYSTPIIHHDLKPSNVLLNDDMVAHATRSRSIDNTEQQFGYYWIHDSRIRIRRLSLNEIDVYSYGILLMETFSRKKPTDSMFEADISLKHWIHYECCGGGSLINLIDPKLLNEGGGEWSTFKEQCFS</sequence>
<dbReference type="Gene3D" id="1.10.510.10">
    <property type="entry name" value="Transferase(Phosphotransferase) domain 1"/>
    <property type="match status" value="1"/>
</dbReference>
<name>A0A9Q1QKW7_9CARY</name>
<accession>A0A9Q1QKW7</accession>
<dbReference type="Pfam" id="PF07714">
    <property type="entry name" value="PK_Tyr_Ser-Thr"/>
    <property type="match status" value="1"/>
</dbReference>
<reference evidence="2" key="1">
    <citation type="submission" date="2022-04" db="EMBL/GenBank/DDBJ databases">
        <title>Carnegiea gigantea Genome sequencing and assembly v2.</title>
        <authorList>
            <person name="Copetti D."/>
            <person name="Sanderson M.J."/>
            <person name="Burquez A."/>
            <person name="Wojciechowski M.F."/>
        </authorList>
    </citation>
    <scope>NUCLEOTIDE SEQUENCE</scope>
    <source>
        <strain evidence="2">SGP5-SGP5p</strain>
        <tissue evidence="2">Aerial part</tissue>
    </source>
</reference>
<gene>
    <name evidence="2" type="ORF">Cgig2_000924</name>
</gene>
<dbReference type="PANTHER" id="PTHR48055:SF36">
    <property type="entry name" value="PROTEIN KINASE, PLANT-TYPE, PUTATIVE-RELATED"/>
    <property type="match status" value="1"/>
</dbReference>
<protein>
    <recommendedName>
        <fullName evidence="1">Protein kinase domain-containing protein</fullName>
    </recommendedName>
</protein>